<dbReference type="EMBL" id="JACYXI010000002">
    <property type="protein sequence ID" value="MBD8890932.1"/>
    <property type="molecule type" value="Genomic_DNA"/>
</dbReference>
<gene>
    <name evidence="1" type="ORF">IG616_05205</name>
</gene>
<keyword evidence="1" id="KW-0418">Kinase</keyword>
<keyword evidence="2" id="KW-1185">Reference proteome</keyword>
<evidence type="ECO:0000313" key="2">
    <source>
        <dbReference type="Proteomes" id="UP000632063"/>
    </source>
</evidence>
<sequence>MDTSRAARSNQLAAERVLYATEQAIDAASFIVSSVGVDRLIHAELKRIVTRVPGVRAIIVIGPDGTLLHDSYKYPPNELNLADRIYFRQAISTPELFIGEPVIGRTSGSSFVPVVKRIGDNTFVAVTAPYSLVDLQSECGDCWSLALQPSGKIVSMFPPESAFLPELISRLSGKINASKGAGSTVVGYQRSVFSVVWRKSPDFGLVSVSVRGLPDTATVDVDVN</sequence>
<dbReference type="GO" id="GO:0016301">
    <property type="term" value="F:kinase activity"/>
    <property type="evidence" value="ECO:0007669"/>
    <property type="project" value="UniProtKB-KW"/>
</dbReference>
<protein>
    <submittedName>
        <fullName evidence="1">Histidine kinase</fullName>
    </submittedName>
</protein>
<proteinExistence type="predicted"/>
<evidence type="ECO:0000313" key="1">
    <source>
        <dbReference type="EMBL" id="MBD8890932.1"/>
    </source>
</evidence>
<keyword evidence="1" id="KW-0808">Transferase</keyword>
<reference evidence="1 2" key="2">
    <citation type="journal article" date="2021" name="Int. J. Syst. Evol. Microbiol.">
        <title>Roseibium litorale sp. nov., isolated from a tidal flat sediment and proposal for the reclassification of Labrenzia polysiphoniae as Roseibium polysiphoniae comb. nov.</title>
        <authorList>
            <person name="Liu Y."/>
            <person name="Pei T."/>
            <person name="Du J."/>
            <person name="Chao M."/>
            <person name="Deng M.R."/>
            <person name="Zhu H."/>
        </authorList>
    </citation>
    <scope>NUCLEOTIDE SEQUENCE [LARGE SCALE GENOMIC DNA]</scope>
    <source>
        <strain evidence="1 2">4C16A</strain>
    </source>
</reference>
<dbReference type="Proteomes" id="UP000632063">
    <property type="component" value="Unassembled WGS sequence"/>
</dbReference>
<organism evidence="1 2">
    <name type="scientific">Roseibium litorale</name>
    <dbReference type="NCBI Taxonomy" id="2803841"/>
    <lineage>
        <taxon>Bacteria</taxon>
        <taxon>Pseudomonadati</taxon>
        <taxon>Pseudomonadota</taxon>
        <taxon>Alphaproteobacteria</taxon>
        <taxon>Hyphomicrobiales</taxon>
        <taxon>Stappiaceae</taxon>
        <taxon>Roseibium</taxon>
    </lineage>
</organism>
<name>A0ABR9CJB5_9HYPH</name>
<dbReference type="Gene3D" id="3.30.450.20">
    <property type="entry name" value="PAS domain"/>
    <property type="match status" value="1"/>
</dbReference>
<dbReference type="CDD" id="cd12914">
    <property type="entry name" value="PDC1_DGC_like"/>
    <property type="match status" value="1"/>
</dbReference>
<comment type="caution">
    <text evidence="1">The sequence shown here is derived from an EMBL/GenBank/DDBJ whole genome shotgun (WGS) entry which is preliminary data.</text>
</comment>
<reference evidence="2" key="1">
    <citation type="submission" date="2020-09" db="EMBL/GenBank/DDBJ databases">
        <title>The genome sequence of strain Labrenzia suaedae 4C16A.</title>
        <authorList>
            <person name="Liu Y."/>
        </authorList>
    </citation>
    <scope>NUCLEOTIDE SEQUENCE [LARGE SCALE GENOMIC DNA]</scope>
    <source>
        <strain evidence="2">4C16A</strain>
    </source>
</reference>
<accession>A0ABR9CJB5</accession>